<accession>A0A6G9QPX7</accession>
<reference evidence="8 9" key="1">
    <citation type="submission" date="2020-03" db="EMBL/GenBank/DDBJ databases">
        <title>Complete genome sequence of Shewanella sp.</title>
        <authorList>
            <person name="Kim Y.-S."/>
            <person name="Kim S.-J."/>
            <person name="Jung H.-K."/>
            <person name="Kim K.-H."/>
        </authorList>
    </citation>
    <scope>NUCLEOTIDE SEQUENCE [LARGE SCALE GENOMIC DNA]</scope>
    <source>
        <strain evidence="8 9">PN3F2</strain>
    </source>
</reference>
<dbReference type="Pfam" id="PF04347">
    <property type="entry name" value="FliO"/>
    <property type="match status" value="1"/>
</dbReference>
<dbReference type="InterPro" id="IPR052205">
    <property type="entry name" value="FliO/MopB"/>
</dbReference>
<dbReference type="PANTHER" id="PTHR38766">
    <property type="entry name" value="FLAGELLAR PROTEIN FLIO"/>
    <property type="match status" value="1"/>
</dbReference>
<organism evidence="8 9">
    <name type="scientific">Shewanella aestuarii</name>
    <dbReference type="NCBI Taxonomy" id="1028752"/>
    <lineage>
        <taxon>Bacteria</taxon>
        <taxon>Pseudomonadati</taxon>
        <taxon>Pseudomonadota</taxon>
        <taxon>Gammaproteobacteria</taxon>
        <taxon>Alteromonadales</taxon>
        <taxon>Shewanellaceae</taxon>
        <taxon>Shewanella</taxon>
    </lineage>
</organism>
<name>A0A6G9QPX7_9GAMM</name>
<proteinExistence type="inferred from homology"/>
<evidence type="ECO:0000256" key="3">
    <source>
        <dbReference type="ARBA" id="ARBA00022989"/>
    </source>
</evidence>
<evidence type="ECO:0000313" key="9">
    <source>
        <dbReference type="Proteomes" id="UP000502608"/>
    </source>
</evidence>
<dbReference type="GO" id="GO:0009425">
    <property type="term" value="C:bacterial-type flagellum basal body"/>
    <property type="evidence" value="ECO:0007669"/>
    <property type="project" value="UniProtKB-SubCell"/>
</dbReference>
<feature type="transmembrane region" description="Helical" evidence="7">
    <location>
        <begin position="38"/>
        <end position="59"/>
    </location>
</feature>
<dbReference type="PANTHER" id="PTHR38766:SF1">
    <property type="entry name" value="FLAGELLAR PROTEIN FLIO"/>
    <property type="match status" value="1"/>
</dbReference>
<keyword evidence="2 7" id="KW-0812">Transmembrane</keyword>
<dbReference type="InterPro" id="IPR022781">
    <property type="entry name" value="Flagellar_biosynth_FliO"/>
</dbReference>
<keyword evidence="4 7" id="KW-0472">Membrane</keyword>
<comment type="subcellular location">
    <subcellularLocation>
        <location evidence="7">Cell membrane</location>
    </subcellularLocation>
    <subcellularLocation>
        <location evidence="7">Bacterial flagellum basal body</location>
    </subcellularLocation>
</comment>
<evidence type="ECO:0000313" key="8">
    <source>
        <dbReference type="EMBL" id="QIR16125.1"/>
    </source>
</evidence>
<dbReference type="NCBIfam" id="TIGR03500">
    <property type="entry name" value="FliO_TIGR"/>
    <property type="match status" value="1"/>
</dbReference>
<evidence type="ECO:0000256" key="6">
    <source>
        <dbReference type="ARBA" id="ARBA00037937"/>
    </source>
</evidence>
<dbReference type="GO" id="GO:0005886">
    <property type="term" value="C:plasma membrane"/>
    <property type="evidence" value="ECO:0007669"/>
    <property type="project" value="UniProtKB-SubCell"/>
</dbReference>
<keyword evidence="8" id="KW-0969">Cilium</keyword>
<evidence type="ECO:0000256" key="1">
    <source>
        <dbReference type="ARBA" id="ARBA00022475"/>
    </source>
</evidence>
<evidence type="ECO:0000256" key="5">
    <source>
        <dbReference type="ARBA" id="ARBA00023143"/>
    </source>
</evidence>
<keyword evidence="8" id="KW-0966">Cell projection</keyword>
<keyword evidence="3 7" id="KW-1133">Transmembrane helix</keyword>
<protein>
    <recommendedName>
        <fullName evidence="7">Flagellar protein</fullName>
    </recommendedName>
</protein>
<dbReference type="Proteomes" id="UP000502608">
    <property type="component" value="Chromosome"/>
</dbReference>
<dbReference type="KEGG" id="saes:HBH39_05330"/>
<evidence type="ECO:0000256" key="7">
    <source>
        <dbReference type="RuleBase" id="RU362064"/>
    </source>
</evidence>
<comment type="similarity">
    <text evidence="6 7">Belongs to the FliO/MopB family.</text>
</comment>
<keyword evidence="9" id="KW-1185">Reference proteome</keyword>
<keyword evidence="1 7" id="KW-1003">Cell membrane</keyword>
<evidence type="ECO:0000256" key="4">
    <source>
        <dbReference type="ARBA" id="ARBA00023136"/>
    </source>
</evidence>
<sequence length="135" mass="14729">MVSYLTAILSETVTLVSEQPISEVTTSTVNNGSYVSTLANMIGGLIVVIALIFVLAYIVKRLNLVPSQHGQIKTIAVSAVGQKEKLLIVEINQQQYLLGVTSQQINLIDKLHDPVTPNDTAFAKRLQQAKESHDE</sequence>
<evidence type="ECO:0000256" key="2">
    <source>
        <dbReference type="ARBA" id="ARBA00022692"/>
    </source>
</evidence>
<dbReference type="GO" id="GO:0044781">
    <property type="term" value="P:bacterial-type flagellum organization"/>
    <property type="evidence" value="ECO:0007669"/>
    <property type="project" value="UniProtKB-UniRule"/>
</dbReference>
<dbReference type="EMBL" id="CP050313">
    <property type="protein sequence ID" value="QIR16125.1"/>
    <property type="molecule type" value="Genomic_DNA"/>
</dbReference>
<keyword evidence="8" id="KW-0282">Flagellum</keyword>
<dbReference type="AlphaFoldDB" id="A0A6G9QPX7"/>
<keyword evidence="5 7" id="KW-0975">Bacterial flagellum</keyword>
<gene>
    <name evidence="8" type="primary">fliO</name>
    <name evidence="8" type="ORF">HBH39_05330</name>
</gene>